<dbReference type="EMBL" id="WJBE01000002">
    <property type="protein sequence ID" value="MBC3898528.1"/>
    <property type="molecule type" value="Genomic_DNA"/>
</dbReference>
<dbReference type="RefSeq" id="WP_186893190.1">
    <property type="nucleotide sequence ID" value="NZ_WJBE01000002.1"/>
</dbReference>
<gene>
    <name evidence="1" type="ORF">GH811_02710</name>
</gene>
<evidence type="ECO:0000313" key="1">
    <source>
        <dbReference type="EMBL" id="MBC3898528.1"/>
    </source>
</evidence>
<evidence type="ECO:0000313" key="2">
    <source>
        <dbReference type="Proteomes" id="UP000622405"/>
    </source>
</evidence>
<sequence>MYYLYHLNDTKRCSDFPALPAPVQIMIQDVLITLDQCYGTSRDPIKDLGGYVIVLTAADDFAMLNQINPSLINATFEYVEAANDYLGCLYLTGSDYHIFLVLPKNLAPAGILQQFDSSVG</sequence>
<organism evidence="1 2">
    <name type="scientific">Acetobacterium malicum</name>
    <dbReference type="NCBI Taxonomy" id="52692"/>
    <lineage>
        <taxon>Bacteria</taxon>
        <taxon>Bacillati</taxon>
        <taxon>Bacillota</taxon>
        <taxon>Clostridia</taxon>
        <taxon>Eubacteriales</taxon>
        <taxon>Eubacteriaceae</taxon>
        <taxon>Acetobacterium</taxon>
    </lineage>
</organism>
<proteinExistence type="predicted"/>
<name>A0ABR6YTM3_9FIRM</name>
<accession>A0ABR6YTM3</accession>
<protein>
    <submittedName>
        <fullName evidence="1">Uncharacterized protein</fullName>
    </submittedName>
</protein>
<keyword evidence="2" id="KW-1185">Reference proteome</keyword>
<reference evidence="1 2" key="1">
    <citation type="journal article" date="2020" name="mSystems">
        <title>Defining Genomic and Predicted Metabolic Features of the Acetobacterium Genus.</title>
        <authorList>
            <person name="Ross D.E."/>
            <person name="Marshall C.W."/>
            <person name="Gulliver D."/>
            <person name="May H.D."/>
            <person name="Norman R.S."/>
        </authorList>
    </citation>
    <scope>NUCLEOTIDE SEQUENCE [LARGE SCALE GENOMIC DNA]</scope>
    <source>
        <strain evidence="1 2">DSM 4132</strain>
    </source>
</reference>
<comment type="caution">
    <text evidence="1">The sequence shown here is derived from an EMBL/GenBank/DDBJ whole genome shotgun (WGS) entry which is preliminary data.</text>
</comment>
<dbReference type="Proteomes" id="UP000622405">
    <property type="component" value="Unassembled WGS sequence"/>
</dbReference>